<evidence type="ECO:0000256" key="1">
    <source>
        <dbReference type="ARBA" id="ARBA00022553"/>
    </source>
</evidence>
<dbReference type="SMART" id="SM00448">
    <property type="entry name" value="REC"/>
    <property type="match status" value="1"/>
</dbReference>
<sequence length="242" mass="27374">MTAQGTPAAPDAGSSTGPHDGITLLVVEDNKINRRVFELYCDKYGQPFVAVENGLEGVEAVIREPDRFRCILMDTAMPVMDGFEATRRIREFERARALRPAVIVALCANTLAASPARFGEVGFDAVMFKPVPPDDFGSRLFGPAETNLVFQHGRLTEAERRPYPRWPVPCEEWRQRRRRQGLDTGARSYDDLVRKRYHSMVMSNIVPEPIMRLRLFPPRAVVLRRGELDVQWDDEEGGDSVT</sequence>
<dbReference type="AlphaFoldDB" id="A0A9P9WKF4"/>
<dbReference type="PANTHER" id="PTHR45339">
    <property type="entry name" value="HYBRID SIGNAL TRANSDUCTION HISTIDINE KINASE J"/>
    <property type="match status" value="1"/>
</dbReference>
<keyword evidence="1 2" id="KW-0597">Phosphoprotein</keyword>
<accession>A0A9P9WKF4</accession>
<dbReference type="SUPFAM" id="SSF52172">
    <property type="entry name" value="CheY-like"/>
    <property type="match status" value="1"/>
</dbReference>
<protein>
    <recommendedName>
        <fullName evidence="3">Response regulatory domain-containing protein</fullName>
    </recommendedName>
</protein>
<organism evidence="4 5">
    <name type="scientific">Neoarthrinium moseri</name>
    <dbReference type="NCBI Taxonomy" id="1658444"/>
    <lineage>
        <taxon>Eukaryota</taxon>
        <taxon>Fungi</taxon>
        <taxon>Dikarya</taxon>
        <taxon>Ascomycota</taxon>
        <taxon>Pezizomycotina</taxon>
        <taxon>Sordariomycetes</taxon>
        <taxon>Xylariomycetidae</taxon>
        <taxon>Amphisphaeriales</taxon>
        <taxon>Apiosporaceae</taxon>
        <taxon>Neoarthrinium</taxon>
    </lineage>
</organism>
<dbReference type="GO" id="GO:0000160">
    <property type="term" value="P:phosphorelay signal transduction system"/>
    <property type="evidence" value="ECO:0007669"/>
    <property type="project" value="InterPro"/>
</dbReference>
<proteinExistence type="predicted"/>
<feature type="domain" description="Response regulatory" evidence="3">
    <location>
        <begin position="23"/>
        <end position="144"/>
    </location>
</feature>
<dbReference type="InterPro" id="IPR001789">
    <property type="entry name" value="Sig_transdc_resp-reg_receiver"/>
</dbReference>
<dbReference type="PANTHER" id="PTHR45339:SF5">
    <property type="entry name" value="HISTIDINE KINASE"/>
    <property type="match status" value="1"/>
</dbReference>
<dbReference type="Gene3D" id="3.40.50.2300">
    <property type="match status" value="1"/>
</dbReference>
<dbReference type="CDD" id="cd17546">
    <property type="entry name" value="REC_hyHK_CKI1_RcsC-like"/>
    <property type="match status" value="1"/>
</dbReference>
<feature type="modified residue" description="4-aspartylphosphate" evidence="2">
    <location>
        <position position="74"/>
    </location>
</feature>
<reference evidence="4" key="1">
    <citation type="submission" date="2021-03" db="EMBL/GenBank/DDBJ databases">
        <title>Revisited historic fungal species revealed as producer of novel bioactive compounds through whole genome sequencing and comparative genomics.</title>
        <authorList>
            <person name="Vignolle G.A."/>
            <person name="Hochenegger N."/>
            <person name="Mach R.L."/>
            <person name="Mach-Aigner A.R."/>
            <person name="Javad Rahimi M."/>
            <person name="Salim K.A."/>
            <person name="Chan C.M."/>
            <person name="Lim L.B.L."/>
            <person name="Cai F."/>
            <person name="Druzhinina I.S."/>
            <person name="U'Ren J.M."/>
            <person name="Derntl C."/>
        </authorList>
    </citation>
    <scope>NUCLEOTIDE SEQUENCE</scope>
    <source>
        <strain evidence="4">TUCIM 5799</strain>
    </source>
</reference>
<gene>
    <name evidence="4" type="ORF">JX265_007440</name>
</gene>
<name>A0A9P9WKF4_9PEZI</name>
<dbReference type="InterPro" id="IPR011006">
    <property type="entry name" value="CheY-like_superfamily"/>
</dbReference>
<dbReference type="Proteomes" id="UP000829685">
    <property type="component" value="Unassembled WGS sequence"/>
</dbReference>
<dbReference type="Pfam" id="PF00072">
    <property type="entry name" value="Response_reg"/>
    <property type="match status" value="1"/>
</dbReference>
<dbReference type="PROSITE" id="PS50110">
    <property type="entry name" value="RESPONSE_REGULATORY"/>
    <property type="match status" value="1"/>
</dbReference>
<keyword evidence="5" id="KW-1185">Reference proteome</keyword>
<comment type="caution">
    <text evidence="4">The sequence shown here is derived from an EMBL/GenBank/DDBJ whole genome shotgun (WGS) entry which is preliminary data.</text>
</comment>
<evidence type="ECO:0000259" key="3">
    <source>
        <dbReference type="PROSITE" id="PS50110"/>
    </source>
</evidence>
<evidence type="ECO:0000256" key="2">
    <source>
        <dbReference type="PROSITE-ProRule" id="PRU00169"/>
    </source>
</evidence>
<evidence type="ECO:0000313" key="4">
    <source>
        <dbReference type="EMBL" id="KAI1867638.1"/>
    </source>
</evidence>
<evidence type="ECO:0000313" key="5">
    <source>
        <dbReference type="Proteomes" id="UP000829685"/>
    </source>
</evidence>
<dbReference type="EMBL" id="JAFIMR010000018">
    <property type="protein sequence ID" value="KAI1867638.1"/>
    <property type="molecule type" value="Genomic_DNA"/>
</dbReference>